<protein>
    <submittedName>
        <fullName evidence="1">Uncharacterized protein</fullName>
    </submittedName>
</protein>
<keyword evidence="2" id="KW-1185">Reference proteome</keyword>
<organism evidence="1 2">
    <name type="scientific">Anopheles farauti</name>
    <dbReference type="NCBI Taxonomy" id="69004"/>
    <lineage>
        <taxon>Eukaryota</taxon>
        <taxon>Metazoa</taxon>
        <taxon>Ecdysozoa</taxon>
        <taxon>Arthropoda</taxon>
        <taxon>Hexapoda</taxon>
        <taxon>Insecta</taxon>
        <taxon>Pterygota</taxon>
        <taxon>Neoptera</taxon>
        <taxon>Endopterygota</taxon>
        <taxon>Diptera</taxon>
        <taxon>Nematocera</taxon>
        <taxon>Culicoidea</taxon>
        <taxon>Culicidae</taxon>
        <taxon>Anophelinae</taxon>
        <taxon>Anopheles</taxon>
    </lineage>
</organism>
<reference evidence="2" key="1">
    <citation type="submission" date="2014-01" db="EMBL/GenBank/DDBJ databases">
        <title>The Genome Sequence of Anopheles farauti FAR1 (V2).</title>
        <authorList>
            <consortium name="The Broad Institute Genomics Platform"/>
            <person name="Neafsey D.E."/>
            <person name="Besansky N."/>
            <person name="Howell P."/>
            <person name="Walton C."/>
            <person name="Young S.K."/>
            <person name="Zeng Q."/>
            <person name="Gargeya S."/>
            <person name="Fitzgerald M."/>
            <person name="Haas B."/>
            <person name="Abouelleil A."/>
            <person name="Allen A.W."/>
            <person name="Alvarado L."/>
            <person name="Arachchi H.M."/>
            <person name="Berlin A.M."/>
            <person name="Chapman S.B."/>
            <person name="Gainer-Dewar J."/>
            <person name="Goldberg J."/>
            <person name="Griggs A."/>
            <person name="Gujja S."/>
            <person name="Hansen M."/>
            <person name="Howarth C."/>
            <person name="Imamovic A."/>
            <person name="Ireland A."/>
            <person name="Larimer J."/>
            <person name="McCowan C."/>
            <person name="Murphy C."/>
            <person name="Pearson M."/>
            <person name="Poon T.W."/>
            <person name="Priest M."/>
            <person name="Roberts A."/>
            <person name="Saif S."/>
            <person name="Shea T."/>
            <person name="Sisk P."/>
            <person name="Sykes S."/>
            <person name="Wortman J."/>
            <person name="Nusbaum C."/>
            <person name="Birren B."/>
        </authorList>
    </citation>
    <scope>NUCLEOTIDE SEQUENCE [LARGE SCALE GENOMIC DNA]</scope>
    <source>
        <strain evidence="2">FAR1</strain>
    </source>
</reference>
<sequence>MTAFLTVQAKEMPSFMALPSIPVLADPLRDDLGLGFTSAIGPTELRGGSDSSTAMKYTTFESYEARSIQSSIRVRFIYGEPEFFTSSKLGLGLNFAWMSSIISIITAQSV</sequence>
<dbReference type="EMBL" id="AXCN02002148">
    <property type="status" value="NOT_ANNOTATED_CDS"/>
    <property type="molecule type" value="Genomic_DNA"/>
</dbReference>
<reference evidence="1" key="2">
    <citation type="submission" date="2020-05" db="UniProtKB">
        <authorList>
            <consortium name="EnsemblMetazoa"/>
        </authorList>
    </citation>
    <scope>IDENTIFICATION</scope>
    <source>
        <strain evidence="1">FAR1</strain>
    </source>
</reference>
<evidence type="ECO:0000313" key="2">
    <source>
        <dbReference type="Proteomes" id="UP000075886"/>
    </source>
</evidence>
<dbReference type="AlphaFoldDB" id="A0A182PZG2"/>
<dbReference type="Proteomes" id="UP000075886">
    <property type="component" value="Unassembled WGS sequence"/>
</dbReference>
<dbReference type="EnsemblMetazoa" id="AFAF000061-RA">
    <property type="protein sequence ID" value="AFAF000061-PA"/>
    <property type="gene ID" value="AFAF000061"/>
</dbReference>
<accession>A0A182PZG2</accession>
<dbReference type="VEuPathDB" id="VectorBase:AFAF000061"/>
<name>A0A182PZG2_9DIPT</name>
<evidence type="ECO:0000313" key="1">
    <source>
        <dbReference type="EnsemblMetazoa" id="AFAF000061-PA"/>
    </source>
</evidence>
<proteinExistence type="predicted"/>